<dbReference type="HAMAP" id="MF_00299">
    <property type="entry name" value="KptA"/>
    <property type="match status" value="1"/>
</dbReference>
<proteinExistence type="inferred from homology"/>
<evidence type="ECO:0000256" key="2">
    <source>
        <dbReference type="ARBA" id="ARBA00022679"/>
    </source>
</evidence>
<dbReference type="GO" id="GO:0000215">
    <property type="term" value="F:tRNA 2'-phosphotransferase activity"/>
    <property type="evidence" value="ECO:0007669"/>
    <property type="project" value="TreeGrafter"/>
</dbReference>
<dbReference type="InterPro" id="IPR002745">
    <property type="entry name" value="Ptrans_KptA/Tpt1"/>
</dbReference>
<dbReference type="EMBL" id="FUWZ01000006">
    <property type="protein sequence ID" value="SKA43729.1"/>
    <property type="molecule type" value="Genomic_DNA"/>
</dbReference>
<gene>
    <name evidence="5" type="primary">kptA</name>
    <name evidence="6" type="ORF">SAMN04488128_106244</name>
</gene>
<dbReference type="Pfam" id="PF01885">
    <property type="entry name" value="PTS_2-RNA"/>
    <property type="match status" value="1"/>
</dbReference>
<keyword evidence="3 5" id="KW-0520">NAD</keyword>
<evidence type="ECO:0000256" key="5">
    <source>
        <dbReference type="HAMAP-Rule" id="MF_00299"/>
    </source>
</evidence>
<dbReference type="InterPro" id="IPR022928">
    <property type="entry name" value="RNA_2'-PTrans_KptA"/>
</dbReference>
<dbReference type="GO" id="GO:0003950">
    <property type="term" value="F:NAD+ poly-ADP-ribosyltransferase activity"/>
    <property type="evidence" value="ECO:0007669"/>
    <property type="project" value="InterPro"/>
</dbReference>
<evidence type="ECO:0000256" key="4">
    <source>
        <dbReference type="ARBA" id="ARBA00025212"/>
    </source>
</evidence>
<evidence type="ECO:0000256" key="3">
    <source>
        <dbReference type="ARBA" id="ARBA00023027"/>
    </source>
</evidence>
<sequence>MDQKRRKNISKFLSLILRHSPETIGLQLDEQGWADVPELMGKAARRGQRFNMEELLEVVAECEKQRFALNEDHTRIRANQGHSVNVELALEVATPPEYLYHGTVGKFMQAIREEGLLKMSRHHVHLSEQRDTATAVGARRGLPVILTVHSGRMFRDGIPFFRSANNVWLTDHVPVKYIAF</sequence>
<keyword evidence="2 5" id="KW-0808">Transferase</keyword>
<dbReference type="PANTHER" id="PTHR12684:SF2">
    <property type="entry name" value="TRNA 2'-PHOSPHOTRANSFERASE 1"/>
    <property type="match status" value="1"/>
</dbReference>
<organism evidence="6 7">
    <name type="scientific">Chitinophaga eiseniae</name>
    <dbReference type="NCBI Taxonomy" id="634771"/>
    <lineage>
        <taxon>Bacteria</taxon>
        <taxon>Pseudomonadati</taxon>
        <taxon>Bacteroidota</taxon>
        <taxon>Chitinophagia</taxon>
        <taxon>Chitinophagales</taxon>
        <taxon>Chitinophagaceae</taxon>
        <taxon>Chitinophaga</taxon>
    </lineage>
</organism>
<evidence type="ECO:0000313" key="6">
    <source>
        <dbReference type="EMBL" id="SKA43729.1"/>
    </source>
</evidence>
<dbReference type="NCBIfam" id="NF002014">
    <property type="entry name" value="PRK00819.1-4"/>
    <property type="match status" value="1"/>
</dbReference>
<evidence type="ECO:0000256" key="1">
    <source>
        <dbReference type="ARBA" id="ARBA00009836"/>
    </source>
</evidence>
<evidence type="ECO:0000313" key="7">
    <source>
        <dbReference type="Proteomes" id="UP000190367"/>
    </source>
</evidence>
<dbReference type="Proteomes" id="UP000190367">
    <property type="component" value="Unassembled WGS sequence"/>
</dbReference>
<dbReference type="GO" id="GO:0006388">
    <property type="term" value="P:tRNA splicing, via endonucleolytic cleavage and ligation"/>
    <property type="evidence" value="ECO:0007669"/>
    <property type="project" value="UniProtKB-UniRule"/>
</dbReference>
<reference evidence="7" key="1">
    <citation type="submission" date="2017-02" db="EMBL/GenBank/DDBJ databases">
        <authorList>
            <person name="Varghese N."/>
            <person name="Submissions S."/>
        </authorList>
    </citation>
    <scope>NUCLEOTIDE SEQUENCE [LARGE SCALE GENOMIC DNA]</scope>
    <source>
        <strain evidence="7">DSM 22224</strain>
    </source>
</reference>
<protein>
    <recommendedName>
        <fullName evidence="5">Probable RNA 2'-phosphotransferase</fullName>
        <ecNumber evidence="5">2.7.1.-</ecNumber>
    </recommendedName>
</protein>
<comment type="similarity">
    <text evidence="1 5">Belongs to the KptA/TPT1 family.</text>
</comment>
<dbReference type="AlphaFoldDB" id="A0A1T4TU57"/>
<name>A0A1T4TU57_9BACT</name>
<dbReference type="RefSeq" id="WP_078672600.1">
    <property type="nucleotide sequence ID" value="NZ_FUWZ01000006.1"/>
</dbReference>
<accession>A0A1T4TU57</accession>
<dbReference type="SUPFAM" id="SSF56399">
    <property type="entry name" value="ADP-ribosylation"/>
    <property type="match status" value="1"/>
</dbReference>
<dbReference type="PANTHER" id="PTHR12684">
    <property type="entry name" value="PUTATIVE PHOSPHOTRANSFERASE"/>
    <property type="match status" value="1"/>
</dbReference>
<dbReference type="InterPro" id="IPR042081">
    <property type="entry name" value="RNA_2'-PTrans_C"/>
</dbReference>
<dbReference type="Gene3D" id="1.10.10.970">
    <property type="entry name" value="RNA 2'-phosphotransferase, Tpt1/KptA family, N-terminal domain"/>
    <property type="match status" value="1"/>
</dbReference>
<dbReference type="InterPro" id="IPR042080">
    <property type="entry name" value="RNA_2'-PTrans_N"/>
</dbReference>
<dbReference type="Gene3D" id="3.20.170.30">
    <property type="match status" value="1"/>
</dbReference>
<dbReference type="EC" id="2.7.1.-" evidence="5"/>
<keyword evidence="7" id="KW-1185">Reference proteome</keyword>
<dbReference type="OrthoDB" id="4537997at2"/>
<dbReference type="STRING" id="634771.SAMN04488128_106244"/>
<comment type="function">
    <text evidence="4 5">Removes the 2'-phosphate from RNA via an intermediate in which the phosphate is ADP-ribosylated by NAD followed by a presumed transesterification to release the RNA and generate ADP-ribose 1''-2''-cyclic phosphate (APPR&gt;P). May function as an ADP-ribosylase.</text>
</comment>